<gene>
    <name evidence="5" type="ORF">XAT740_LOCUS62107</name>
</gene>
<evidence type="ECO:0000313" key="5">
    <source>
        <dbReference type="EMBL" id="CAF1686692.1"/>
    </source>
</evidence>
<dbReference type="PANTHER" id="PTHR19375">
    <property type="entry name" value="HEAT SHOCK PROTEIN 70KDA"/>
    <property type="match status" value="1"/>
</dbReference>
<name>A0A816HJ57_ADIRI</name>
<feature type="non-terminal residue" evidence="5">
    <location>
        <position position="1"/>
    </location>
</feature>
<dbReference type="InterPro" id="IPR013126">
    <property type="entry name" value="Hsp_70_fam"/>
</dbReference>
<keyword evidence="3" id="KW-0067">ATP-binding</keyword>
<dbReference type="Gene3D" id="2.60.34.10">
    <property type="entry name" value="Substrate Binding Domain Of DNAk, Chain A, domain 1"/>
    <property type="match status" value="1"/>
</dbReference>
<dbReference type="SUPFAM" id="SSF100920">
    <property type="entry name" value="Heat shock protein 70kD (HSP70), peptide-binding domain"/>
    <property type="match status" value="1"/>
</dbReference>
<feature type="compositionally biased region" description="Basic and acidic residues" evidence="4">
    <location>
        <begin position="140"/>
        <end position="150"/>
    </location>
</feature>
<feature type="compositionally biased region" description="Basic and acidic residues" evidence="4">
    <location>
        <begin position="167"/>
        <end position="180"/>
    </location>
</feature>
<evidence type="ECO:0000256" key="4">
    <source>
        <dbReference type="SAM" id="MobiDB-lite"/>
    </source>
</evidence>
<reference evidence="5" key="1">
    <citation type="submission" date="2021-02" db="EMBL/GenBank/DDBJ databases">
        <authorList>
            <person name="Nowell W R."/>
        </authorList>
    </citation>
    <scope>NUCLEOTIDE SEQUENCE</scope>
</reference>
<dbReference type="InterPro" id="IPR029048">
    <property type="entry name" value="HSP70_C_sf"/>
</dbReference>
<accession>A0A816HJ57</accession>
<dbReference type="Gene3D" id="1.20.1270.10">
    <property type="match status" value="1"/>
</dbReference>
<feature type="region of interest" description="Disordered" evidence="4">
    <location>
        <begin position="82"/>
        <end position="180"/>
    </location>
</feature>
<evidence type="ECO:0000256" key="3">
    <source>
        <dbReference type="ARBA" id="ARBA00022840"/>
    </source>
</evidence>
<protein>
    <submittedName>
        <fullName evidence="5">Uncharacterized protein</fullName>
    </submittedName>
</protein>
<comment type="similarity">
    <text evidence="1">Belongs to the heat shock protein 70 family.</text>
</comment>
<dbReference type="InterPro" id="IPR029047">
    <property type="entry name" value="HSP70_peptide-bd_sf"/>
</dbReference>
<sequence length="180" mass="20307">PRGVPQIEVTFDIDANGIVHVSARDRGTGKEQQIVIQSSGGLSKDEIENMVRAAEKFSADDKKRREMVEEVNRIESILHDTESKMEEYKDQLPADEHAKLKEGAAKLREKLSNKDNETPQSIKDAADEFQRQSLKLFETAYKKMQSDRESSQSSGSSSSSSDQQSSDEDKDKDKQEQQNK</sequence>
<dbReference type="GO" id="GO:0005524">
    <property type="term" value="F:ATP binding"/>
    <property type="evidence" value="ECO:0007669"/>
    <property type="project" value="UniProtKB-KW"/>
</dbReference>
<evidence type="ECO:0000256" key="1">
    <source>
        <dbReference type="ARBA" id="ARBA00007381"/>
    </source>
</evidence>
<dbReference type="GO" id="GO:0140662">
    <property type="term" value="F:ATP-dependent protein folding chaperone"/>
    <property type="evidence" value="ECO:0007669"/>
    <property type="project" value="InterPro"/>
</dbReference>
<feature type="compositionally biased region" description="Basic and acidic residues" evidence="4">
    <location>
        <begin position="82"/>
        <end position="117"/>
    </location>
</feature>
<dbReference type="Pfam" id="PF00012">
    <property type="entry name" value="HSP70"/>
    <property type="match status" value="1"/>
</dbReference>
<proteinExistence type="inferred from homology"/>
<dbReference type="Proteomes" id="UP000663828">
    <property type="component" value="Unassembled WGS sequence"/>
</dbReference>
<keyword evidence="2" id="KW-0547">Nucleotide-binding</keyword>
<evidence type="ECO:0000313" key="6">
    <source>
        <dbReference type="Proteomes" id="UP000663828"/>
    </source>
</evidence>
<evidence type="ECO:0000256" key="2">
    <source>
        <dbReference type="ARBA" id="ARBA00022741"/>
    </source>
</evidence>
<organism evidence="5 6">
    <name type="scientific">Adineta ricciae</name>
    <name type="common">Rotifer</name>
    <dbReference type="NCBI Taxonomy" id="249248"/>
    <lineage>
        <taxon>Eukaryota</taxon>
        <taxon>Metazoa</taxon>
        <taxon>Spiralia</taxon>
        <taxon>Gnathifera</taxon>
        <taxon>Rotifera</taxon>
        <taxon>Eurotatoria</taxon>
        <taxon>Bdelloidea</taxon>
        <taxon>Adinetida</taxon>
        <taxon>Adinetidae</taxon>
        <taxon>Adineta</taxon>
    </lineage>
</organism>
<dbReference type="AlphaFoldDB" id="A0A816HJ57"/>
<feature type="compositionally biased region" description="Low complexity" evidence="4">
    <location>
        <begin position="151"/>
        <end position="164"/>
    </location>
</feature>
<comment type="caution">
    <text evidence="5">The sequence shown here is derived from an EMBL/GenBank/DDBJ whole genome shotgun (WGS) entry which is preliminary data.</text>
</comment>
<keyword evidence="6" id="KW-1185">Reference proteome</keyword>
<dbReference type="EMBL" id="CAJNOR010017068">
    <property type="protein sequence ID" value="CAF1686692.1"/>
    <property type="molecule type" value="Genomic_DNA"/>
</dbReference>